<sequence>MKAYMTLVALLGVVTSTFAVAVAAPAESTPEPTYDWVVLESGYNTPVTPYANETAVVEARDNPQAIMCYNKGRAVQRAALTSSIDHFCNTKAIGRTLSSGQNLWTRYLDNFSGITVLVFMEMTNGCTWTVDSACNNNLRQPVDKCNTGGENGKQGGEMWDLCAHYRIDPGDRNSNDY</sequence>
<accession>A0A8H7XSQ3</accession>
<comment type="caution">
    <text evidence="2">The sequence shown here is derived from an EMBL/GenBank/DDBJ whole genome shotgun (WGS) entry which is preliminary data.</text>
</comment>
<evidence type="ECO:0000313" key="2">
    <source>
        <dbReference type="EMBL" id="KAG5164819.1"/>
    </source>
</evidence>
<dbReference type="AlphaFoldDB" id="A0A8H7XSQ3"/>
<protein>
    <recommendedName>
        <fullName evidence="3">Secreted protein</fullName>
    </recommendedName>
</protein>
<dbReference type="OrthoDB" id="3011527at2759"/>
<evidence type="ECO:0000256" key="1">
    <source>
        <dbReference type="SAM" id="SignalP"/>
    </source>
</evidence>
<keyword evidence="1" id="KW-0732">Signal</keyword>
<name>A0A8H7XSQ3_PSICU</name>
<reference evidence="2" key="1">
    <citation type="submission" date="2021-02" db="EMBL/GenBank/DDBJ databases">
        <title>Psilocybe cubensis genome.</title>
        <authorList>
            <person name="Mckernan K.J."/>
            <person name="Crawford S."/>
            <person name="Trippe A."/>
            <person name="Kane L.T."/>
            <person name="Mclaughlin S."/>
        </authorList>
    </citation>
    <scope>NUCLEOTIDE SEQUENCE [LARGE SCALE GENOMIC DNA]</scope>
    <source>
        <strain evidence="2">MGC-MH-2018</strain>
    </source>
</reference>
<organism evidence="2">
    <name type="scientific">Psilocybe cubensis</name>
    <name type="common">Psychedelic mushroom</name>
    <name type="synonym">Stropharia cubensis</name>
    <dbReference type="NCBI Taxonomy" id="181762"/>
    <lineage>
        <taxon>Eukaryota</taxon>
        <taxon>Fungi</taxon>
        <taxon>Dikarya</taxon>
        <taxon>Basidiomycota</taxon>
        <taxon>Agaricomycotina</taxon>
        <taxon>Agaricomycetes</taxon>
        <taxon>Agaricomycetidae</taxon>
        <taxon>Agaricales</taxon>
        <taxon>Agaricineae</taxon>
        <taxon>Strophariaceae</taxon>
        <taxon>Psilocybe</taxon>
    </lineage>
</organism>
<feature type="chain" id="PRO_5034654721" description="Secreted protein" evidence="1">
    <location>
        <begin position="20"/>
        <end position="177"/>
    </location>
</feature>
<proteinExistence type="predicted"/>
<feature type="signal peptide" evidence="1">
    <location>
        <begin position="1"/>
        <end position="19"/>
    </location>
</feature>
<dbReference type="EMBL" id="JAFIQS010000011">
    <property type="protein sequence ID" value="KAG5164819.1"/>
    <property type="molecule type" value="Genomic_DNA"/>
</dbReference>
<gene>
    <name evidence="2" type="ORF">JR316_010461</name>
</gene>
<evidence type="ECO:0008006" key="3">
    <source>
        <dbReference type="Google" id="ProtNLM"/>
    </source>
</evidence>